<gene>
    <name evidence="10" type="ORF">IA57_12555</name>
</gene>
<dbReference type="PANTHER" id="PTHR30600:SF10">
    <property type="entry name" value="BLL6722 PROTEIN"/>
    <property type="match status" value="1"/>
</dbReference>
<dbReference type="GO" id="GO:0030313">
    <property type="term" value="C:cell envelope"/>
    <property type="evidence" value="ECO:0007669"/>
    <property type="project" value="UniProtKB-SubCell"/>
</dbReference>
<evidence type="ECO:0000313" key="11">
    <source>
        <dbReference type="Proteomes" id="UP000028521"/>
    </source>
</evidence>
<dbReference type="InterPro" id="IPR009056">
    <property type="entry name" value="Cyt_c-like_dom"/>
</dbReference>
<dbReference type="SUPFAM" id="SSF46626">
    <property type="entry name" value="Cytochrome c"/>
    <property type="match status" value="2"/>
</dbReference>
<keyword evidence="11" id="KW-1185">Reference proteome</keyword>
<dbReference type="eggNOG" id="COG1858">
    <property type="taxonomic scope" value="Bacteria"/>
</dbReference>
<comment type="caution">
    <text evidence="10">The sequence shown here is derived from an EMBL/GenBank/DDBJ whole genome shotgun (WGS) entry which is preliminary data.</text>
</comment>
<dbReference type="EMBL" id="JPFK01000009">
    <property type="protein sequence ID" value="KFB00243.1"/>
    <property type="molecule type" value="Genomic_DNA"/>
</dbReference>
<dbReference type="Gene3D" id="1.10.760.10">
    <property type="entry name" value="Cytochrome c-like domain"/>
    <property type="match status" value="2"/>
</dbReference>
<keyword evidence="6 7" id="KW-0408">Iron</keyword>
<protein>
    <submittedName>
        <fullName evidence="10">Methylamine utilization protein</fullName>
    </submittedName>
</protein>
<organism evidence="10 11">
    <name type="scientific">Mangrovimonas yunxiaonensis</name>
    <dbReference type="NCBI Taxonomy" id="1197477"/>
    <lineage>
        <taxon>Bacteria</taxon>
        <taxon>Pseudomonadati</taxon>
        <taxon>Bacteroidota</taxon>
        <taxon>Flavobacteriia</taxon>
        <taxon>Flavobacteriales</taxon>
        <taxon>Flavobacteriaceae</taxon>
        <taxon>Mangrovimonas</taxon>
    </lineage>
</organism>
<dbReference type="GO" id="GO:0009055">
    <property type="term" value="F:electron transfer activity"/>
    <property type="evidence" value="ECO:0007669"/>
    <property type="project" value="InterPro"/>
</dbReference>
<evidence type="ECO:0000256" key="1">
    <source>
        <dbReference type="ARBA" id="ARBA00004196"/>
    </source>
</evidence>
<evidence type="ECO:0000256" key="7">
    <source>
        <dbReference type="PROSITE-ProRule" id="PRU00433"/>
    </source>
</evidence>
<name>A0A084THQ7_9FLAO</name>
<evidence type="ECO:0000256" key="4">
    <source>
        <dbReference type="ARBA" id="ARBA00022729"/>
    </source>
</evidence>
<dbReference type="GO" id="GO:0046872">
    <property type="term" value="F:metal ion binding"/>
    <property type="evidence" value="ECO:0007669"/>
    <property type="project" value="UniProtKB-KW"/>
</dbReference>
<reference evidence="11" key="2">
    <citation type="submission" date="2014-07" db="EMBL/GenBank/DDBJ databases">
        <title>Genome sequence of Mangrovimonas yunxiaonensis.</title>
        <authorList>
            <person name="Li Y."/>
            <person name="Zheng T."/>
        </authorList>
    </citation>
    <scope>NUCLEOTIDE SEQUENCE [LARGE SCALE GENOMIC DNA]</scope>
    <source>
        <strain evidence="11">LY01</strain>
    </source>
</reference>
<feature type="signal peptide" evidence="8">
    <location>
        <begin position="1"/>
        <end position="23"/>
    </location>
</feature>
<dbReference type="STRING" id="1197477.IA57_12555"/>
<evidence type="ECO:0000256" key="8">
    <source>
        <dbReference type="SAM" id="SignalP"/>
    </source>
</evidence>
<dbReference type="InterPro" id="IPR036909">
    <property type="entry name" value="Cyt_c-like_dom_sf"/>
</dbReference>
<feature type="chain" id="PRO_5001782605" evidence="8">
    <location>
        <begin position="24"/>
        <end position="596"/>
    </location>
</feature>
<dbReference type="Gene3D" id="1.20.1420.20">
    <property type="entry name" value="M75 peptidase, HXXE motif"/>
    <property type="match status" value="1"/>
</dbReference>
<evidence type="ECO:0000256" key="3">
    <source>
        <dbReference type="ARBA" id="ARBA00022723"/>
    </source>
</evidence>
<accession>A0A084THQ7</accession>
<feature type="domain" description="Cytochrome c" evidence="9">
    <location>
        <begin position="446"/>
        <end position="586"/>
    </location>
</feature>
<dbReference type="RefSeq" id="WP_036124075.1">
    <property type="nucleotide sequence ID" value="NZ_BMET01000003.1"/>
</dbReference>
<dbReference type="GO" id="GO:0004130">
    <property type="term" value="F:cytochrome-c peroxidase activity"/>
    <property type="evidence" value="ECO:0007669"/>
    <property type="project" value="TreeGrafter"/>
</dbReference>
<reference evidence="10 11" key="1">
    <citation type="journal article" date="2014" name="Genome Announc.">
        <title>Draft Genome Sequence of the Algicidal Bacterium Mangrovimonas yunxiaonensis Strain LY01.</title>
        <authorList>
            <person name="Li Y."/>
            <person name="Zhu H."/>
            <person name="Li C."/>
            <person name="Zhang H."/>
            <person name="Chen Z."/>
            <person name="Zheng W."/>
            <person name="Xu H."/>
            <person name="Zheng T."/>
        </authorList>
    </citation>
    <scope>NUCLEOTIDE SEQUENCE [LARGE SCALE GENOMIC DNA]</scope>
    <source>
        <strain evidence="10 11">LY01</strain>
    </source>
</reference>
<evidence type="ECO:0000256" key="2">
    <source>
        <dbReference type="ARBA" id="ARBA00022617"/>
    </source>
</evidence>
<evidence type="ECO:0000313" key="10">
    <source>
        <dbReference type="EMBL" id="KFB00243.1"/>
    </source>
</evidence>
<dbReference type="InterPro" id="IPR038352">
    <property type="entry name" value="Imelysin_sf"/>
</dbReference>
<evidence type="ECO:0000256" key="6">
    <source>
        <dbReference type="ARBA" id="ARBA00023004"/>
    </source>
</evidence>
<proteinExistence type="predicted"/>
<dbReference type="Proteomes" id="UP000028521">
    <property type="component" value="Unassembled WGS sequence"/>
</dbReference>
<dbReference type="InterPro" id="IPR004852">
    <property type="entry name" value="Di-haem_cyt_c_peroxidsae"/>
</dbReference>
<evidence type="ECO:0000256" key="5">
    <source>
        <dbReference type="ARBA" id="ARBA00023002"/>
    </source>
</evidence>
<dbReference type="InterPro" id="IPR051395">
    <property type="entry name" value="Cytochrome_c_Peroxidase/MauG"/>
</dbReference>
<evidence type="ECO:0000259" key="9">
    <source>
        <dbReference type="PROSITE" id="PS51007"/>
    </source>
</evidence>
<keyword evidence="5" id="KW-0560">Oxidoreductase</keyword>
<dbReference type="PANTHER" id="PTHR30600">
    <property type="entry name" value="CYTOCHROME C PEROXIDASE-RELATED"/>
    <property type="match status" value="1"/>
</dbReference>
<dbReference type="GO" id="GO:0020037">
    <property type="term" value="F:heme binding"/>
    <property type="evidence" value="ECO:0007669"/>
    <property type="project" value="InterPro"/>
</dbReference>
<dbReference type="AlphaFoldDB" id="A0A084THQ7"/>
<dbReference type="PROSITE" id="PS51257">
    <property type="entry name" value="PROKAR_LIPOPROTEIN"/>
    <property type="match status" value="1"/>
</dbReference>
<feature type="domain" description="Cytochrome c" evidence="9">
    <location>
        <begin position="300"/>
        <end position="427"/>
    </location>
</feature>
<keyword evidence="2 7" id="KW-0349">Heme</keyword>
<keyword evidence="4 8" id="KW-0732">Signal</keyword>
<keyword evidence="3 7" id="KW-0479">Metal-binding</keyword>
<sequence length="596" mass="67912">MKIKKAHYAIVCLLLVISSCKNQETTVAKAPLDQLEASYTARLDSCIVFLDVLKQLNTQEQYIANYLQARKQFKFVEPVLAFTDKENYKTLNGPNILRVDEEDATDIKIKKPFGFQAIEELIFDDSLDVTTLKHVALKTQNRLKLIKANTALRLKEYHVLWLIRDQIARIALTGITGFDSPVLEQSLEEAALTYQAIENIFKMYQPQFQSNILYNEVLGEIEVSKHTLRNGDFKSFNRYDFIKEQTHKQLALLNKVKADWQVEFPLELAFNNNMTSLFSVDTFNMDFFSDYIETDSLIAPKAALGKQLFNDVRLSSNNDMSCATCHNSDKAFTDGLKLFPKQMRNTPTLTYAAYQQSYFYDGRTGNLEGQIVDVIHNNNEFHTNLSDFETVVTKDSLYVNTFKKLYKKGVTQDNVRNAIAVYVRSLGDFSSKFDKNINGLENTLTEREINGFNLFMGKAKCATCHFAPVFNGTVPPNFSESEFELLGVPKDTISNTLDTDLGRYDLFKTEERKFFFKTPTVRNIAKTGPYMHNGVYTTLNQVMTFYNEGGGAGLGMDLEYQTLPEDHLNLTESEVEDLILFMEALTDTPPAKVMVP</sequence>
<dbReference type="Pfam" id="PF03150">
    <property type="entry name" value="CCP_MauG"/>
    <property type="match status" value="1"/>
</dbReference>
<dbReference type="PROSITE" id="PS51007">
    <property type="entry name" value="CYTC"/>
    <property type="match status" value="2"/>
</dbReference>
<comment type="subcellular location">
    <subcellularLocation>
        <location evidence="1">Cell envelope</location>
    </subcellularLocation>
</comment>